<dbReference type="AlphaFoldDB" id="A0A1T2X1K6"/>
<dbReference type="Proteomes" id="UP000190188">
    <property type="component" value="Unassembled WGS sequence"/>
</dbReference>
<keyword evidence="5 6" id="KW-0472">Membrane</keyword>
<evidence type="ECO:0000256" key="3">
    <source>
        <dbReference type="ARBA" id="ARBA00022692"/>
    </source>
</evidence>
<evidence type="ECO:0000256" key="2">
    <source>
        <dbReference type="ARBA" id="ARBA00022475"/>
    </source>
</evidence>
<name>A0A1T2X1K6_9BACL</name>
<feature type="transmembrane region" description="Helical" evidence="6">
    <location>
        <begin position="69"/>
        <end position="90"/>
    </location>
</feature>
<dbReference type="GO" id="GO:0005886">
    <property type="term" value="C:plasma membrane"/>
    <property type="evidence" value="ECO:0007669"/>
    <property type="project" value="UniProtKB-SubCell"/>
</dbReference>
<keyword evidence="3 6" id="KW-0812">Transmembrane</keyword>
<keyword evidence="9" id="KW-1185">Reference proteome</keyword>
<evidence type="ECO:0000256" key="5">
    <source>
        <dbReference type="ARBA" id="ARBA00023136"/>
    </source>
</evidence>
<feature type="transmembrane region" description="Helical" evidence="6">
    <location>
        <begin position="120"/>
        <end position="144"/>
    </location>
</feature>
<feature type="transmembrane region" description="Helical" evidence="6">
    <location>
        <begin position="7"/>
        <end position="23"/>
    </location>
</feature>
<protein>
    <recommendedName>
        <fullName evidence="6">TVP38/TMEM64 family membrane protein</fullName>
    </recommendedName>
</protein>
<dbReference type="InterPro" id="IPR032816">
    <property type="entry name" value="VTT_dom"/>
</dbReference>
<feature type="domain" description="VTT" evidence="7">
    <location>
        <begin position="63"/>
        <end position="172"/>
    </location>
</feature>
<dbReference type="EMBL" id="MSZX01000015">
    <property type="protein sequence ID" value="OPA73606.1"/>
    <property type="molecule type" value="Genomic_DNA"/>
</dbReference>
<keyword evidence="4 6" id="KW-1133">Transmembrane helix</keyword>
<reference evidence="8 9" key="1">
    <citation type="submission" date="2017-01" db="EMBL/GenBank/DDBJ databases">
        <title>Genome analysis of Paenibacillus selenitrireducens ES3-24.</title>
        <authorList>
            <person name="Xu D."/>
            <person name="Yao R."/>
            <person name="Zheng S."/>
        </authorList>
    </citation>
    <scope>NUCLEOTIDE SEQUENCE [LARGE SCALE GENOMIC DNA]</scope>
    <source>
        <strain evidence="8 9">ES3-24</strain>
    </source>
</reference>
<feature type="transmembrane region" description="Helical" evidence="6">
    <location>
        <begin position="39"/>
        <end position="62"/>
    </location>
</feature>
<dbReference type="InterPro" id="IPR015414">
    <property type="entry name" value="TMEM64"/>
</dbReference>
<evidence type="ECO:0000256" key="1">
    <source>
        <dbReference type="ARBA" id="ARBA00004651"/>
    </source>
</evidence>
<feature type="transmembrane region" description="Helical" evidence="6">
    <location>
        <begin position="151"/>
        <end position="169"/>
    </location>
</feature>
<evidence type="ECO:0000256" key="6">
    <source>
        <dbReference type="RuleBase" id="RU366058"/>
    </source>
</evidence>
<evidence type="ECO:0000259" key="7">
    <source>
        <dbReference type="Pfam" id="PF09335"/>
    </source>
</evidence>
<dbReference type="Pfam" id="PF09335">
    <property type="entry name" value="VTT_dom"/>
    <property type="match status" value="1"/>
</dbReference>
<organism evidence="8 9">
    <name type="scientific">Paenibacillus selenitireducens</name>
    <dbReference type="NCBI Taxonomy" id="1324314"/>
    <lineage>
        <taxon>Bacteria</taxon>
        <taxon>Bacillati</taxon>
        <taxon>Bacillota</taxon>
        <taxon>Bacilli</taxon>
        <taxon>Bacillales</taxon>
        <taxon>Paenibacillaceae</taxon>
        <taxon>Paenibacillus</taxon>
    </lineage>
</organism>
<comment type="subcellular location">
    <subcellularLocation>
        <location evidence="1 6">Cell membrane</location>
        <topology evidence="1 6">Multi-pass membrane protein</topology>
    </subcellularLocation>
</comment>
<dbReference type="PANTHER" id="PTHR12677">
    <property type="entry name" value="GOLGI APPARATUS MEMBRANE PROTEIN TVP38-RELATED"/>
    <property type="match status" value="1"/>
</dbReference>
<accession>A0A1T2X1K6</accession>
<evidence type="ECO:0000313" key="8">
    <source>
        <dbReference type="EMBL" id="OPA73606.1"/>
    </source>
</evidence>
<dbReference type="STRING" id="1324314.BVG16_27755"/>
<proteinExistence type="inferred from homology"/>
<sequence length="209" mass="23993">MSYRKWAIMIVYLIIIALVWWNREYLMNWVTEVEDGSSLFVFIILVILAAIPGIPFGIVGSVIGAKYGLIWGSIMNIAGSSLAAALVYTFTRYLFQSWGRELLTKSGAIERCNLFINSHLFWSILIARMIPIFPAAVINIYAGVFRIRFKTFFIATLIGKLPVMISFAYIGDNMISGSQQWVTFLIIYLIFLLIVYMCYKWYMSRLTAR</sequence>
<comment type="similarity">
    <text evidence="6">Belongs to the TVP38/TMEM64 family.</text>
</comment>
<evidence type="ECO:0000256" key="4">
    <source>
        <dbReference type="ARBA" id="ARBA00022989"/>
    </source>
</evidence>
<gene>
    <name evidence="8" type="ORF">BVG16_27755</name>
</gene>
<keyword evidence="2 6" id="KW-1003">Cell membrane</keyword>
<dbReference type="PANTHER" id="PTHR12677:SF59">
    <property type="entry name" value="GOLGI APPARATUS MEMBRANE PROTEIN TVP38-RELATED"/>
    <property type="match status" value="1"/>
</dbReference>
<evidence type="ECO:0000313" key="9">
    <source>
        <dbReference type="Proteomes" id="UP000190188"/>
    </source>
</evidence>
<comment type="caution">
    <text evidence="8">The sequence shown here is derived from an EMBL/GenBank/DDBJ whole genome shotgun (WGS) entry which is preliminary data.</text>
</comment>
<feature type="transmembrane region" description="Helical" evidence="6">
    <location>
        <begin position="181"/>
        <end position="199"/>
    </location>
</feature>